<dbReference type="EMBL" id="FOND01000003">
    <property type="protein sequence ID" value="SFE29662.1"/>
    <property type="molecule type" value="Genomic_DNA"/>
</dbReference>
<dbReference type="PANTHER" id="PTHR43244:SF1">
    <property type="entry name" value="5,10-METHYLENETETRAHYDROMETHANOPTERIN REDUCTASE"/>
    <property type="match status" value="1"/>
</dbReference>
<sequence length="328" mass="34399">MTPVWMTSFPLPRRVVELARLAEDSGYAGLGFTDTQNLAPDVYSSLTLAAGCTERLLLRTSVTNPVTRHPSVTANAIATVDLVSDGRAVLGIGRGDSSVATIDRPLASVADFESYVREVKSYLLGSEDGTVPARNRWIDGAGRAVPVDIAATGPKVMAVAARQADAVTVAVGADPGRILAARAAVEVACEAAGRDPRDVAFGAHVNVVVHPDGEVARAIGRGPLAVFARFSAMTGRAAPDVDPVDRGRLEQLAADYRMDRHATGAAAPVPDDLLDRFGILGTPDSCAERLAGLRNLGLDHLVVIGPAPDAPFDEVERAWRTLGELIQG</sequence>
<dbReference type="OrthoDB" id="5723777at2"/>
<dbReference type="RefSeq" id="WP_139228766.1">
    <property type="nucleotide sequence ID" value="NZ_FOND01000003.1"/>
</dbReference>
<proteinExistence type="predicted"/>
<accession>A0A1I1ZDK0</accession>
<dbReference type="InterPro" id="IPR011251">
    <property type="entry name" value="Luciferase-like_dom"/>
</dbReference>
<dbReference type="Proteomes" id="UP000198589">
    <property type="component" value="Unassembled WGS sequence"/>
</dbReference>
<dbReference type="InterPro" id="IPR036661">
    <property type="entry name" value="Luciferase-like_sf"/>
</dbReference>
<dbReference type="GO" id="GO:0016705">
    <property type="term" value="F:oxidoreductase activity, acting on paired donors, with incorporation or reduction of molecular oxygen"/>
    <property type="evidence" value="ECO:0007669"/>
    <property type="project" value="InterPro"/>
</dbReference>
<dbReference type="Gene3D" id="3.20.20.30">
    <property type="entry name" value="Luciferase-like domain"/>
    <property type="match status" value="1"/>
</dbReference>
<evidence type="ECO:0000313" key="3">
    <source>
        <dbReference type="EMBL" id="SFE29662.1"/>
    </source>
</evidence>
<reference evidence="4" key="1">
    <citation type="submission" date="2016-10" db="EMBL/GenBank/DDBJ databases">
        <authorList>
            <person name="Varghese N."/>
            <person name="Submissions S."/>
        </authorList>
    </citation>
    <scope>NUCLEOTIDE SEQUENCE [LARGE SCALE GENOMIC DNA]</scope>
    <source>
        <strain evidence="4">DSM 46838</strain>
    </source>
</reference>
<feature type="domain" description="Luciferase-like" evidence="2">
    <location>
        <begin position="12"/>
        <end position="300"/>
    </location>
</feature>
<keyword evidence="1" id="KW-0560">Oxidoreductase</keyword>
<gene>
    <name evidence="3" type="ORF">SAMN05216574_10341</name>
</gene>
<keyword evidence="4" id="KW-1185">Reference proteome</keyword>
<dbReference type="InterPro" id="IPR050564">
    <property type="entry name" value="F420-G6PD/mer"/>
</dbReference>
<dbReference type="AlphaFoldDB" id="A0A1I1ZDK0"/>
<dbReference type="SUPFAM" id="SSF51679">
    <property type="entry name" value="Bacterial luciferase-like"/>
    <property type="match status" value="1"/>
</dbReference>
<protein>
    <submittedName>
        <fullName evidence="3">5,10-methylenetetrahydromethanopterin reductase</fullName>
    </submittedName>
</protein>
<dbReference type="STRING" id="1798228.SAMN05216574_10341"/>
<dbReference type="Pfam" id="PF00296">
    <property type="entry name" value="Bac_luciferase"/>
    <property type="match status" value="1"/>
</dbReference>
<dbReference type="PANTHER" id="PTHR43244">
    <property type="match status" value="1"/>
</dbReference>
<name>A0A1I1ZDK0_9ACTN</name>
<evidence type="ECO:0000313" key="4">
    <source>
        <dbReference type="Proteomes" id="UP000198589"/>
    </source>
</evidence>
<evidence type="ECO:0000256" key="1">
    <source>
        <dbReference type="ARBA" id="ARBA00023002"/>
    </source>
</evidence>
<organism evidence="3 4">
    <name type="scientific">Blastococcus tunisiensis</name>
    <dbReference type="NCBI Taxonomy" id="1798228"/>
    <lineage>
        <taxon>Bacteria</taxon>
        <taxon>Bacillati</taxon>
        <taxon>Actinomycetota</taxon>
        <taxon>Actinomycetes</taxon>
        <taxon>Geodermatophilales</taxon>
        <taxon>Geodermatophilaceae</taxon>
        <taxon>Blastococcus</taxon>
    </lineage>
</organism>
<evidence type="ECO:0000259" key="2">
    <source>
        <dbReference type="Pfam" id="PF00296"/>
    </source>
</evidence>